<sequence>MFSKACEYGIRASIFIAEQSLLGKKVGLKEIALAVDSPEAYTSKILQELSRNFIINSDKGPHGGFSMNQKQLEEVNLSAVINTIDGDAIYNGCGLGLKKCGDDEPCPLHGQFKFVREELRKMLENTSIKSLSMDLKEGLTFLKR</sequence>
<dbReference type="AlphaFoldDB" id="A0A4P6YDX7"/>
<dbReference type="InterPro" id="IPR000944">
    <property type="entry name" value="Tscrpt_reg_Rrf2"/>
</dbReference>
<reference evidence="2" key="1">
    <citation type="submission" date="2019-03" db="EMBL/GenBank/DDBJ databases">
        <title>Flavobacterium sp.</title>
        <authorList>
            <person name="Kim H."/>
        </authorList>
    </citation>
    <scope>NUCLEOTIDE SEQUENCE [LARGE SCALE GENOMIC DNA]</scope>
    <source>
        <strain evidence="2">GS13</strain>
    </source>
</reference>
<accession>A0A4P6YDX7</accession>
<protein>
    <submittedName>
        <fullName evidence="1">Rrf2 family transcriptional regulator</fullName>
    </submittedName>
</protein>
<dbReference type="OrthoDB" id="9808360at2"/>
<dbReference type="InterPro" id="IPR036388">
    <property type="entry name" value="WH-like_DNA-bd_sf"/>
</dbReference>
<dbReference type="Pfam" id="PF02082">
    <property type="entry name" value="Rrf2"/>
    <property type="match status" value="1"/>
</dbReference>
<dbReference type="Gene3D" id="1.10.10.10">
    <property type="entry name" value="Winged helix-like DNA-binding domain superfamily/Winged helix DNA-binding domain"/>
    <property type="match status" value="1"/>
</dbReference>
<dbReference type="NCBIfam" id="TIGR00738">
    <property type="entry name" value="rrf2_super"/>
    <property type="match status" value="1"/>
</dbReference>
<gene>
    <name evidence="1" type="ORF">E1750_07185</name>
</gene>
<dbReference type="KEGG" id="fnk:E1750_07185"/>
<dbReference type="InterPro" id="IPR036390">
    <property type="entry name" value="WH_DNA-bd_sf"/>
</dbReference>
<dbReference type="EMBL" id="CP037933">
    <property type="protein sequence ID" value="QBN18603.1"/>
    <property type="molecule type" value="Genomic_DNA"/>
</dbReference>
<evidence type="ECO:0000313" key="2">
    <source>
        <dbReference type="Proteomes" id="UP000291124"/>
    </source>
</evidence>
<dbReference type="PROSITE" id="PS51197">
    <property type="entry name" value="HTH_RRF2_2"/>
    <property type="match status" value="1"/>
</dbReference>
<evidence type="ECO:0000313" key="1">
    <source>
        <dbReference type="EMBL" id="QBN18603.1"/>
    </source>
</evidence>
<proteinExistence type="predicted"/>
<dbReference type="PANTHER" id="PTHR33221:SF13">
    <property type="entry name" value="TRANSCRIPTIONAL REGULATOR-RELATED"/>
    <property type="match status" value="1"/>
</dbReference>
<dbReference type="RefSeq" id="WP_133276126.1">
    <property type="nucleotide sequence ID" value="NZ_CP037933.1"/>
</dbReference>
<dbReference type="SUPFAM" id="SSF46785">
    <property type="entry name" value="Winged helix' DNA-binding domain"/>
    <property type="match status" value="1"/>
</dbReference>
<dbReference type="GO" id="GO:0003700">
    <property type="term" value="F:DNA-binding transcription factor activity"/>
    <property type="evidence" value="ECO:0007669"/>
    <property type="project" value="TreeGrafter"/>
</dbReference>
<organism evidence="1 2">
    <name type="scientific">Flavobacterium nackdongense</name>
    <dbReference type="NCBI Taxonomy" id="2547394"/>
    <lineage>
        <taxon>Bacteria</taxon>
        <taxon>Pseudomonadati</taxon>
        <taxon>Bacteroidota</taxon>
        <taxon>Flavobacteriia</taxon>
        <taxon>Flavobacteriales</taxon>
        <taxon>Flavobacteriaceae</taxon>
        <taxon>Flavobacterium</taxon>
    </lineage>
</organism>
<name>A0A4P6YDX7_9FLAO</name>
<dbReference type="Proteomes" id="UP000291124">
    <property type="component" value="Chromosome"/>
</dbReference>
<dbReference type="PANTHER" id="PTHR33221">
    <property type="entry name" value="WINGED HELIX-TURN-HELIX TRANSCRIPTIONAL REGULATOR, RRF2 FAMILY"/>
    <property type="match status" value="1"/>
</dbReference>
<keyword evidence="2" id="KW-1185">Reference proteome</keyword>
<dbReference type="GO" id="GO:0005829">
    <property type="term" value="C:cytosol"/>
    <property type="evidence" value="ECO:0007669"/>
    <property type="project" value="TreeGrafter"/>
</dbReference>